<feature type="transmembrane region" description="Helical" evidence="1">
    <location>
        <begin position="446"/>
        <end position="466"/>
    </location>
</feature>
<organism evidence="2 3">
    <name type="scientific">Heterodermia speciosa</name>
    <dbReference type="NCBI Taxonomy" id="116794"/>
    <lineage>
        <taxon>Eukaryota</taxon>
        <taxon>Fungi</taxon>
        <taxon>Dikarya</taxon>
        <taxon>Ascomycota</taxon>
        <taxon>Pezizomycotina</taxon>
        <taxon>Lecanoromycetes</taxon>
        <taxon>OSLEUM clade</taxon>
        <taxon>Lecanoromycetidae</taxon>
        <taxon>Caliciales</taxon>
        <taxon>Physciaceae</taxon>
        <taxon>Heterodermia</taxon>
    </lineage>
</organism>
<dbReference type="Pfam" id="PF11374">
    <property type="entry name" value="DUF3176"/>
    <property type="match status" value="1"/>
</dbReference>
<evidence type="ECO:0000313" key="2">
    <source>
        <dbReference type="EMBL" id="CAF9910404.1"/>
    </source>
</evidence>
<dbReference type="PANTHER" id="PTHR35394:SF5">
    <property type="entry name" value="DUF3176 DOMAIN-CONTAINING PROTEIN"/>
    <property type="match status" value="1"/>
</dbReference>
<keyword evidence="1" id="KW-0812">Transmembrane</keyword>
<dbReference type="Proteomes" id="UP000664521">
    <property type="component" value="Unassembled WGS sequence"/>
</dbReference>
<name>A0A8H3IE88_9LECA</name>
<evidence type="ECO:0000256" key="1">
    <source>
        <dbReference type="SAM" id="Phobius"/>
    </source>
</evidence>
<protein>
    <submittedName>
        <fullName evidence="2">Uncharacterized protein</fullName>
    </submittedName>
</protein>
<dbReference type="AlphaFoldDB" id="A0A8H3IE88"/>
<gene>
    <name evidence="2" type="ORF">HETSPECPRED_010054</name>
</gene>
<feature type="transmembrane region" description="Helical" evidence="1">
    <location>
        <begin position="95"/>
        <end position="118"/>
    </location>
</feature>
<proteinExistence type="predicted"/>
<comment type="caution">
    <text evidence="2">The sequence shown here is derived from an EMBL/GenBank/DDBJ whole genome shotgun (WGS) entry which is preliminary data.</text>
</comment>
<keyword evidence="3" id="KW-1185">Reference proteome</keyword>
<reference evidence="2" key="1">
    <citation type="submission" date="2021-03" db="EMBL/GenBank/DDBJ databases">
        <authorList>
            <person name="Tagirdzhanova G."/>
        </authorList>
    </citation>
    <scope>NUCLEOTIDE SEQUENCE</scope>
</reference>
<keyword evidence="1" id="KW-0472">Membrane</keyword>
<keyword evidence="1" id="KW-1133">Transmembrane helix</keyword>
<evidence type="ECO:0000313" key="3">
    <source>
        <dbReference type="Proteomes" id="UP000664521"/>
    </source>
</evidence>
<dbReference type="InterPro" id="IPR021514">
    <property type="entry name" value="DUF3176"/>
</dbReference>
<sequence length="528" mass="58207">MGAVIAILAFEDGKQVDQWGSIFCFRITPNAVVSFVATLAKSSFLLVTAETIGQLKWLHYHGKSHKLSDMKIFDEASRGPLGSFKLLMSKNKSTLLASIAAFIVLGALFVDPFVQLVFSFPSRRTAAPTQDSSFQIATIYDPNRSMLNHAVSPAYMVDARMLAAFLRGLYSGVARPEFSCPSGNCTWTDLTTLGICGECEDITNQIEVNCPGWYTPQNSSHYYLCKYTMPSNHTLDGWLMSPAPAHTMWNSSAVQIDMLSSMDATFAQIEAIQLSDVITAADGTQVLPSPKASRCTFSFCTKTYTQIDVTNGVLSIPTPQESILKLGSRSNESCLPSKCTTPLYQTMVSQSLVSHNHVRTNYSINYADREYITEFLINMFDTGWGDLGLSDVTQYGRPLAYSQDLNQTIKSIAASMTEVIRTGPNSTTEVGISYIERTFVVIRWSYLAYPIALVLLTMVVLIAVIIETTRHGVIAWKNSALALVLHELKGWEMPAPMITNVQELDRMAVRMKAILVDGGKISASNEKD</sequence>
<dbReference type="OrthoDB" id="5376804at2759"/>
<accession>A0A8H3IE88</accession>
<dbReference type="PANTHER" id="PTHR35394">
    <property type="entry name" value="DUF3176 DOMAIN-CONTAINING PROTEIN"/>
    <property type="match status" value="1"/>
</dbReference>
<dbReference type="EMBL" id="CAJPDS010000009">
    <property type="protein sequence ID" value="CAF9910404.1"/>
    <property type="molecule type" value="Genomic_DNA"/>
</dbReference>